<dbReference type="Pfam" id="PF20062">
    <property type="entry name" value="DUF6461"/>
    <property type="match status" value="2"/>
</dbReference>
<dbReference type="InterPro" id="IPR045592">
    <property type="entry name" value="DUF6461"/>
</dbReference>
<dbReference type="AlphaFoldDB" id="A0A8J4DJ27"/>
<evidence type="ECO:0000313" key="2">
    <source>
        <dbReference type="Proteomes" id="UP000652013"/>
    </source>
</evidence>
<organism evidence="1 2">
    <name type="scientific">Spirilliplanes yamanashiensis</name>
    <dbReference type="NCBI Taxonomy" id="42233"/>
    <lineage>
        <taxon>Bacteria</taxon>
        <taxon>Bacillati</taxon>
        <taxon>Actinomycetota</taxon>
        <taxon>Actinomycetes</taxon>
        <taxon>Micromonosporales</taxon>
        <taxon>Micromonosporaceae</taxon>
        <taxon>Spirilliplanes</taxon>
    </lineage>
</organism>
<dbReference type="RefSeq" id="WP_203938622.1">
    <property type="nucleotide sequence ID" value="NZ_BAAAGJ010000005.1"/>
</dbReference>
<reference evidence="1" key="1">
    <citation type="submission" date="2021-01" db="EMBL/GenBank/DDBJ databases">
        <title>Whole genome shotgun sequence of Spirilliplanes yamanashiensis NBRC 15828.</title>
        <authorList>
            <person name="Komaki H."/>
            <person name="Tamura T."/>
        </authorList>
    </citation>
    <scope>NUCLEOTIDE SEQUENCE</scope>
    <source>
        <strain evidence="1">NBRC 15828</strain>
    </source>
</reference>
<accession>A0A8J4DJ27</accession>
<dbReference type="Proteomes" id="UP000652013">
    <property type="component" value="Unassembled WGS sequence"/>
</dbReference>
<protein>
    <submittedName>
        <fullName evidence="1">Uncharacterized protein</fullName>
    </submittedName>
</protein>
<gene>
    <name evidence="1" type="ORF">Sya03_26930</name>
</gene>
<keyword evidence="2" id="KW-1185">Reference proteome</keyword>
<dbReference type="EMBL" id="BOOY01000019">
    <property type="protein sequence ID" value="GIJ03341.1"/>
    <property type="molecule type" value="Genomic_DNA"/>
</dbReference>
<comment type="caution">
    <text evidence="1">The sequence shown here is derived from an EMBL/GenBank/DDBJ whole genome shotgun (WGS) entry which is preliminary data.</text>
</comment>
<proteinExistence type="predicted"/>
<name>A0A8J4DJ27_9ACTN</name>
<sequence>MSYAWFTDRCAALAEAYCLTLVAGLSPREVIDRLDGTGVRPATGLAAVLEPAPGDEEFVAVTQLPGWSLIVEPYGYLGVTEDVYGPLSAGSELVAHYRNIVGGDQFVHVADGVVLRDLSPTAEFPAAPVEGALELAGKLTGVRLTAELLESAEYLCADVPEPL</sequence>
<evidence type="ECO:0000313" key="1">
    <source>
        <dbReference type="EMBL" id="GIJ03341.1"/>
    </source>
</evidence>